<comment type="similarity">
    <text evidence="2">Belongs to the PhyH family.</text>
</comment>
<comment type="cofactor">
    <cofactor evidence="1">
        <name>Fe cation</name>
        <dbReference type="ChEBI" id="CHEBI:24875"/>
    </cofactor>
</comment>
<keyword evidence="8" id="KW-1185">Reference proteome</keyword>
<evidence type="ECO:0000313" key="8">
    <source>
        <dbReference type="Proteomes" id="UP001302812"/>
    </source>
</evidence>
<evidence type="ECO:0000256" key="3">
    <source>
        <dbReference type="ARBA" id="ARBA00022723"/>
    </source>
</evidence>
<keyword evidence="6" id="KW-0408">Iron</keyword>
<keyword evidence="5" id="KW-0560">Oxidoreductase</keyword>
<evidence type="ECO:0000256" key="6">
    <source>
        <dbReference type="ARBA" id="ARBA00023004"/>
    </source>
</evidence>
<reference evidence="7" key="2">
    <citation type="submission" date="2023-05" db="EMBL/GenBank/DDBJ databases">
        <authorList>
            <consortium name="Lawrence Berkeley National Laboratory"/>
            <person name="Steindorff A."/>
            <person name="Hensen N."/>
            <person name="Bonometti L."/>
            <person name="Westerberg I."/>
            <person name="Brannstrom I.O."/>
            <person name="Guillou S."/>
            <person name="Cros-Aarteil S."/>
            <person name="Calhoun S."/>
            <person name="Haridas S."/>
            <person name="Kuo A."/>
            <person name="Mondo S."/>
            <person name="Pangilinan J."/>
            <person name="Riley R."/>
            <person name="Labutti K."/>
            <person name="Andreopoulos B."/>
            <person name="Lipzen A."/>
            <person name="Chen C."/>
            <person name="Yanf M."/>
            <person name="Daum C."/>
            <person name="Ng V."/>
            <person name="Clum A."/>
            <person name="Ohm R."/>
            <person name="Martin F."/>
            <person name="Silar P."/>
            <person name="Natvig D."/>
            <person name="Lalanne C."/>
            <person name="Gautier V."/>
            <person name="Ament-Velasquez S.L."/>
            <person name="Kruys A."/>
            <person name="Hutchinson M.I."/>
            <person name="Powell A.J."/>
            <person name="Barry K."/>
            <person name="Miller A.N."/>
            <person name="Grigoriev I.V."/>
            <person name="Debuchy R."/>
            <person name="Gladieux P."/>
            <person name="Thoren M.H."/>
            <person name="Johannesson H."/>
        </authorList>
    </citation>
    <scope>NUCLEOTIDE SEQUENCE</scope>
    <source>
        <strain evidence="7">CBS 508.74</strain>
    </source>
</reference>
<evidence type="ECO:0000256" key="4">
    <source>
        <dbReference type="ARBA" id="ARBA00022964"/>
    </source>
</evidence>
<dbReference type="Gene3D" id="2.60.120.620">
    <property type="entry name" value="q2cbj1_9rhob like domain"/>
    <property type="match status" value="1"/>
</dbReference>
<evidence type="ECO:0000313" key="7">
    <source>
        <dbReference type="EMBL" id="KAK4116797.1"/>
    </source>
</evidence>
<dbReference type="Pfam" id="PF05721">
    <property type="entry name" value="PhyH"/>
    <property type="match status" value="1"/>
</dbReference>
<gene>
    <name evidence="7" type="ORF">N656DRAFT_795061</name>
</gene>
<comment type="caution">
    <text evidence="7">The sequence shown here is derived from an EMBL/GenBank/DDBJ whole genome shotgun (WGS) entry which is preliminary data.</text>
</comment>
<name>A0AAN6YWX6_9PEZI</name>
<organism evidence="7 8">
    <name type="scientific">Canariomyces notabilis</name>
    <dbReference type="NCBI Taxonomy" id="2074819"/>
    <lineage>
        <taxon>Eukaryota</taxon>
        <taxon>Fungi</taxon>
        <taxon>Dikarya</taxon>
        <taxon>Ascomycota</taxon>
        <taxon>Pezizomycotina</taxon>
        <taxon>Sordariomycetes</taxon>
        <taxon>Sordariomycetidae</taxon>
        <taxon>Sordariales</taxon>
        <taxon>Chaetomiaceae</taxon>
        <taxon>Canariomyces</taxon>
    </lineage>
</organism>
<proteinExistence type="inferred from homology"/>
<reference evidence="7" key="1">
    <citation type="journal article" date="2023" name="Mol. Phylogenet. Evol.">
        <title>Genome-scale phylogeny and comparative genomics of the fungal order Sordariales.</title>
        <authorList>
            <person name="Hensen N."/>
            <person name="Bonometti L."/>
            <person name="Westerberg I."/>
            <person name="Brannstrom I.O."/>
            <person name="Guillou S."/>
            <person name="Cros-Aarteil S."/>
            <person name="Calhoun S."/>
            <person name="Haridas S."/>
            <person name="Kuo A."/>
            <person name="Mondo S."/>
            <person name="Pangilinan J."/>
            <person name="Riley R."/>
            <person name="LaButti K."/>
            <person name="Andreopoulos B."/>
            <person name="Lipzen A."/>
            <person name="Chen C."/>
            <person name="Yan M."/>
            <person name="Daum C."/>
            <person name="Ng V."/>
            <person name="Clum A."/>
            <person name="Steindorff A."/>
            <person name="Ohm R.A."/>
            <person name="Martin F."/>
            <person name="Silar P."/>
            <person name="Natvig D.O."/>
            <person name="Lalanne C."/>
            <person name="Gautier V."/>
            <person name="Ament-Velasquez S.L."/>
            <person name="Kruys A."/>
            <person name="Hutchinson M.I."/>
            <person name="Powell A.J."/>
            <person name="Barry K."/>
            <person name="Miller A.N."/>
            <person name="Grigoriev I.V."/>
            <person name="Debuchy R."/>
            <person name="Gladieux P."/>
            <person name="Hiltunen Thoren M."/>
            <person name="Johannesson H."/>
        </authorList>
    </citation>
    <scope>NUCLEOTIDE SEQUENCE</scope>
    <source>
        <strain evidence="7">CBS 508.74</strain>
    </source>
</reference>
<dbReference type="SUPFAM" id="SSF51197">
    <property type="entry name" value="Clavaminate synthase-like"/>
    <property type="match status" value="1"/>
</dbReference>
<protein>
    <submittedName>
        <fullName evidence="7">PhyH-domain-containing protein</fullName>
    </submittedName>
</protein>
<dbReference type="Proteomes" id="UP001302812">
    <property type="component" value="Unassembled WGS sequence"/>
</dbReference>
<keyword evidence="4" id="KW-0223">Dioxygenase</keyword>
<dbReference type="PANTHER" id="PTHR20883">
    <property type="entry name" value="PHYTANOYL-COA DIOXYGENASE DOMAIN CONTAINING 1"/>
    <property type="match status" value="1"/>
</dbReference>
<dbReference type="EMBL" id="MU853333">
    <property type="protein sequence ID" value="KAK4116797.1"/>
    <property type="molecule type" value="Genomic_DNA"/>
</dbReference>
<keyword evidence="3" id="KW-0479">Metal-binding</keyword>
<dbReference type="GO" id="GO:0051213">
    <property type="term" value="F:dioxygenase activity"/>
    <property type="evidence" value="ECO:0007669"/>
    <property type="project" value="UniProtKB-KW"/>
</dbReference>
<accession>A0AAN6YWX6</accession>
<dbReference type="PANTHER" id="PTHR20883:SF19">
    <property type="entry name" value="MULTIFUNCTIONAL DIOXYGENASE AUSE"/>
    <property type="match status" value="1"/>
</dbReference>
<dbReference type="AlphaFoldDB" id="A0AAN6YWX6"/>
<dbReference type="GeneID" id="89941501"/>
<dbReference type="RefSeq" id="XP_064674367.1">
    <property type="nucleotide sequence ID" value="XM_064817376.1"/>
</dbReference>
<dbReference type="GO" id="GO:0046872">
    <property type="term" value="F:metal ion binding"/>
    <property type="evidence" value="ECO:0007669"/>
    <property type="project" value="UniProtKB-KW"/>
</dbReference>
<sequence>MWKIPKDTPQTAVPNGHTKLFEATYDTPLDEIFKHFDEDGGVILKGLLTPDEAAQFRDELKPSLTKVQQGSLYAAYAERLADFHGRKTRRIGGLTNLSSVFRDRLVENDFIHELCMRVFTEGGHAGNYWLSQATTIWVEGAQAPQELHRDLQTYPPYVLLGKDATEAMLNFIVALTPFTAENGATAVIPGSNHWDFDQRGSQDQTIPAVMEPGDALLFGGKIVHGTGRSVVDDQERGCIQFVVIPSFLTPSEAHPLIVDHDVVRGMSKRAQQFLGFRSTYPRDSTGMWTKDYQELALHMKYDDPTPRVAVIYEDQKARRVVE</sequence>
<evidence type="ECO:0000256" key="2">
    <source>
        <dbReference type="ARBA" id="ARBA00005830"/>
    </source>
</evidence>
<evidence type="ECO:0000256" key="5">
    <source>
        <dbReference type="ARBA" id="ARBA00023002"/>
    </source>
</evidence>
<evidence type="ECO:0000256" key="1">
    <source>
        <dbReference type="ARBA" id="ARBA00001962"/>
    </source>
</evidence>
<dbReference type="InterPro" id="IPR008775">
    <property type="entry name" value="Phytyl_CoA_dOase-like"/>
</dbReference>